<evidence type="ECO:0000256" key="1">
    <source>
        <dbReference type="ARBA" id="ARBA00006270"/>
    </source>
</evidence>
<reference evidence="2 3" key="1">
    <citation type="journal article" date="2018" name="Nat. Ecol. Evol.">
        <title>Genomic signatures of mitonuclear coevolution across populations of Tigriopus californicus.</title>
        <authorList>
            <person name="Barreto F.S."/>
            <person name="Watson E.T."/>
            <person name="Lima T.G."/>
            <person name="Willett C.S."/>
            <person name="Edmands S."/>
            <person name="Li W."/>
            <person name="Burton R.S."/>
        </authorList>
    </citation>
    <scope>NUCLEOTIDE SEQUENCE [LARGE SCALE GENOMIC DNA]</scope>
    <source>
        <strain evidence="2 3">San Diego</strain>
    </source>
</reference>
<name>A0A553PCT4_TIGCA</name>
<dbReference type="AlphaFoldDB" id="A0A553PCT4"/>
<protein>
    <recommendedName>
        <fullName evidence="4">Ras-related protein Rab</fullName>
    </recommendedName>
</protein>
<evidence type="ECO:0000313" key="2">
    <source>
        <dbReference type="EMBL" id="TRY75483.1"/>
    </source>
</evidence>
<dbReference type="PANTHER" id="PTHR47979">
    <property type="entry name" value="DRAB11-RELATED"/>
    <property type="match status" value="1"/>
</dbReference>
<organism evidence="2 3">
    <name type="scientific">Tigriopus californicus</name>
    <name type="common">Marine copepod</name>
    <dbReference type="NCBI Taxonomy" id="6832"/>
    <lineage>
        <taxon>Eukaryota</taxon>
        <taxon>Metazoa</taxon>
        <taxon>Ecdysozoa</taxon>
        <taxon>Arthropoda</taxon>
        <taxon>Crustacea</taxon>
        <taxon>Multicrustacea</taxon>
        <taxon>Hexanauplia</taxon>
        <taxon>Copepoda</taxon>
        <taxon>Harpacticoida</taxon>
        <taxon>Harpacticidae</taxon>
        <taxon>Tigriopus</taxon>
    </lineage>
</organism>
<dbReference type="InterPro" id="IPR027417">
    <property type="entry name" value="P-loop_NTPase"/>
</dbReference>
<dbReference type="Proteomes" id="UP000318571">
    <property type="component" value="Chromosome 2"/>
</dbReference>
<comment type="similarity">
    <text evidence="1">Belongs to the small GTPase superfamily. Rab family.</text>
</comment>
<dbReference type="GO" id="GO:0003924">
    <property type="term" value="F:GTPase activity"/>
    <property type="evidence" value="ECO:0007669"/>
    <property type="project" value="InterPro"/>
</dbReference>
<comment type="caution">
    <text evidence="2">The sequence shown here is derived from an EMBL/GenBank/DDBJ whole genome shotgun (WGS) entry which is preliminary data.</text>
</comment>
<keyword evidence="3" id="KW-1185">Reference proteome</keyword>
<sequence>MASARQDQEGQETSDEIDLNSLKQEIFLKLVILGDLGVGKSSLIKRYTQSNESIDYKVSIDTAFQVKRVELDGRVVNIQLWDVPGHERYGGLTRTFYKYAHGALIVFDLSRPETFENALSWLSDVTEKLFDARQKSHTSNGSLDEANRAMPIILLANKSDLPELKVPRQKYSSYVQENGLLTWMETSARDGSNFSLAVRRLVEYILDTDPTVKQAKANEKFWGSQIGTR</sequence>
<dbReference type="SMART" id="SM00175">
    <property type="entry name" value="RAB"/>
    <property type="match status" value="1"/>
</dbReference>
<accession>A0A553PCT4</accession>
<dbReference type="FunFam" id="3.40.50.300:FF:001447">
    <property type="entry name" value="Ras-related protein Rab-1B"/>
    <property type="match status" value="1"/>
</dbReference>
<dbReference type="PROSITE" id="PS51421">
    <property type="entry name" value="RAS"/>
    <property type="match status" value="1"/>
</dbReference>
<dbReference type="STRING" id="6832.A0A553PCT4"/>
<dbReference type="InterPro" id="IPR050209">
    <property type="entry name" value="Rab_GTPases_membrane_traffic"/>
</dbReference>
<dbReference type="Gene3D" id="3.40.50.300">
    <property type="entry name" value="P-loop containing nucleotide triphosphate hydrolases"/>
    <property type="match status" value="1"/>
</dbReference>
<evidence type="ECO:0008006" key="4">
    <source>
        <dbReference type="Google" id="ProtNLM"/>
    </source>
</evidence>
<dbReference type="Pfam" id="PF00071">
    <property type="entry name" value="Ras"/>
    <property type="match status" value="1"/>
</dbReference>
<dbReference type="SMART" id="SM00173">
    <property type="entry name" value="RAS"/>
    <property type="match status" value="1"/>
</dbReference>
<dbReference type="NCBIfam" id="TIGR00231">
    <property type="entry name" value="small_GTP"/>
    <property type="match status" value="1"/>
</dbReference>
<evidence type="ECO:0000313" key="3">
    <source>
        <dbReference type="Proteomes" id="UP000318571"/>
    </source>
</evidence>
<dbReference type="PRINTS" id="PR00449">
    <property type="entry name" value="RASTRNSFRMNG"/>
</dbReference>
<dbReference type="SUPFAM" id="SSF52540">
    <property type="entry name" value="P-loop containing nucleoside triphosphate hydrolases"/>
    <property type="match status" value="1"/>
</dbReference>
<gene>
    <name evidence="2" type="ORF">TCAL_09192</name>
</gene>
<dbReference type="GO" id="GO:0005525">
    <property type="term" value="F:GTP binding"/>
    <property type="evidence" value="ECO:0007669"/>
    <property type="project" value="InterPro"/>
</dbReference>
<proteinExistence type="inferred from homology"/>
<dbReference type="PROSITE" id="PS51419">
    <property type="entry name" value="RAB"/>
    <property type="match status" value="1"/>
</dbReference>
<dbReference type="OMA" id="FCKEGGF"/>
<dbReference type="InterPro" id="IPR005225">
    <property type="entry name" value="Small_GTP-bd"/>
</dbReference>
<dbReference type="InterPro" id="IPR001806">
    <property type="entry name" value="Small_GTPase"/>
</dbReference>
<dbReference type="EMBL" id="VCGU01000005">
    <property type="protein sequence ID" value="TRY75483.1"/>
    <property type="molecule type" value="Genomic_DNA"/>
</dbReference>
<dbReference type="SMART" id="SM00174">
    <property type="entry name" value="RHO"/>
    <property type="match status" value="1"/>
</dbReference>